<sequence>MPRPSAPRRARAGLCLAASLLAAALALPFAATAATPADGSADRSFGRDGIAQPQFPVYDDALASIAVQGDGGVLALSADYTVPNDWGTLRCRLLRLDRDGRVDPRFGDSGQVAIVQATRFGNSSCAQLLLQPDGKIVIVGSLDADLMLLRFNADGSADTGFGDGGKSLVDTFYIISPYAAALQADGKVVVAGEGFDDSAKRSVALAVRVGADGRADAGFGRDGLSITDLPELRFGVYAGHLALQPDGRILMAGGASPLGLLLLRLRPDGSPDPEFGQRGRVIAHIDGMYDDTAGLLLLNDGSLLSSHFVWPTGPGAPTRGAVLRWRADGSRDLGFRSPDLLVGGELIAQADGRILAAANRGDIKPHGLIQRFALDGTVDASFVPQLPDVGDDDAYLGPIAFADDGRIVIAARYDRSRRYAVARLHNATYCLADPADPGRFLGFSPSGWFSTADSGVGGSGAGLIARGRVRTAHLPGQPLAYALSAGGPAPAAYRADAFAVADGAHGFGFANIALRRAATPGRYALVDARANDSACRPRSGR</sequence>
<name>A0ABY9P3F1_9GAMM</name>
<organism evidence="2 3">
    <name type="scientific">Lysobacter yananisis</name>
    <dbReference type="NCBI Taxonomy" id="1003114"/>
    <lineage>
        <taxon>Bacteria</taxon>
        <taxon>Pseudomonadati</taxon>
        <taxon>Pseudomonadota</taxon>
        <taxon>Gammaproteobacteria</taxon>
        <taxon>Lysobacterales</taxon>
        <taxon>Lysobacteraceae</taxon>
        <taxon>Lysobacter</taxon>
    </lineage>
</organism>
<proteinExistence type="predicted"/>
<feature type="chain" id="PRO_5047431237" evidence="1">
    <location>
        <begin position="34"/>
        <end position="541"/>
    </location>
</feature>
<accession>A0ABY9P3F1</accession>
<dbReference type="InterPro" id="IPR013431">
    <property type="entry name" value="Delta_60_rpt"/>
</dbReference>
<dbReference type="Pfam" id="PF17164">
    <property type="entry name" value="DUF5122"/>
    <property type="match status" value="4"/>
</dbReference>
<dbReference type="EMBL" id="CP133568">
    <property type="protein sequence ID" value="WMT01520.1"/>
    <property type="molecule type" value="Genomic_DNA"/>
</dbReference>
<gene>
    <name evidence="2" type="ORF">RDV84_16210</name>
</gene>
<evidence type="ECO:0000313" key="2">
    <source>
        <dbReference type="EMBL" id="WMT01520.1"/>
    </source>
</evidence>
<dbReference type="SUPFAM" id="SSF101898">
    <property type="entry name" value="NHL repeat"/>
    <property type="match status" value="1"/>
</dbReference>
<evidence type="ECO:0000313" key="3">
    <source>
        <dbReference type="Proteomes" id="UP001229313"/>
    </source>
</evidence>
<dbReference type="Proteomes" id="UP001229313">
    <property type="component" value="Chromosome"/>
</dbReference>
<keyword evidence="3" id="KW-1185">Reference proteome</keyword>
<dbReference type="Gene3D" id="2.80.10.50">
    <property type="match status" value="3"/>
</dbReference>
<feature type="signal peptide" evidence="1">
    <location>
        <begin position="1"/>
        <end position="33"/>
    </location>
</feature>
<dbReference type="RefSeq" id="WP_309150918.1">
    <property type="nucleotide sequence ID" value="NZ_CP133568.1"/>
</dbReference>
<dbReference type="NCBIfam" id="TIGR02608">
    <property type="entry name" value="delta_60_rpt"/>
    <property type="match status" value="4"/>
</dbReference>
<evidence type="ECO:0000256" key="1">
    <source>
        <dbReference type="SAM" id="SignalP"/>
    </source>
</evidence>
<protein>
    <submittedName>
        <fullName evidence="2">Delta-60 repeat domain-containing protein</fullName>
    </submittedName>
</protein>
<keyword evidence="1" id="KW-0732">Signal</keyword>
<reference evidence="2 3" key="1">
    <citation type="submission" date="2023-08" db="EMBL/GenBank/DDBJ databases">
        <title>The whole genome sequence of Lysobacter yananisis.</title>
        <authorList>
            <person name="Sun H."/>
        </authorList>
    </citation>
    <scope>NUCLEOTIDE SEQUENCE [LARGE SCALE GENOMIC DNA]</scope>
    <source>
        <strain evidence="2 3">SNNU513</strain>
    </source>
</reference>